<reference evidence="1" key="1">
    <citation type="submission" date="2019-02" db="EMBL/GenBank/DDBJ databases">
        <authorList>
            <person name="Gruber-Vodicka R. H."/>
            <person name="Seah K. B. B."/>
        </authorList>
    </citation>
    <scope>NUCLEOTIDE SEQUENCE</scope>
    <source>
        <strain evidence="1">BECK_BY8</strain>
    </source>
</reference>
<organism evidence="1">
    <name type="scientific">Candidatus Kentrum sp. UNK</name>
    <dbReference type="NCBI Taxonomy" id="2126344"/>
    <lineage>
        <taxon>Bacteria</taxon>
        <taxon>Pseudomonadati</taxon>
        <taxon>Pseudomonadota</taxon>
        <taxon>Gammaproteobacteria</taxon>
        <taxon>Candidatus Kentrum</taxon>
    </lineage>
</organism>
<evidence type="ECO:0000313" key="1">
    <source>
        <dbReference type="EMBL" id="VFK66766.1"/>
    </source>
</evidence>
<name>A0A451AL59_9GAMM</name>
<sequence length="204" mass="22852">MYYRLTGSSTARGRQDWIDVGTAIGTEAVPFPISRMGTIRLSRGNWKWMKRRSINRVLIVGRLVTLRLATLNLTMKQQPRFGAVGWIATRIHHLLLPVDARSDPPYAATFFICWGDETLNMIVRISPLRLRAQTLNLGTSSSRLRAPTLNLEASPSRLLASPFNLRASSFRLRASPFNLGASSSRFRAATFSFSALWLNLETAS</sequence>
<dbReference type="AlphaFoldDB" id="A0A451AL59"/>
<proteinExistence type="predicted"/>
<dbReference type="EMBL" id="CAADFZ010000107">
    <property type="protein sequence ID" value="VFK66766.1"/>
    <property type="molecule type" value="Genomic_DNA"/>
</dbReference>
<protein>
    <submittedName>
        <fullName evidence="1">Uncharacterized protein</fullName>
    </submittedName>
</protein>
<accession>A0A451AL59</accession>
<gene>
    <name evidence="1" type="ORF">BECKUNK1418G_GA0071005_110710</name>
</gene>